<dbReference type="GO" id="GO:0005524">
    <property type="term" value="F:ATP binding"/>
    <property type="evidence" value="ECO:0007669"/>
    <property type="project" value="InterPro"/>
</dbReference>
<dbReference type="InterPro" id="IPR027417">
    <property type="entry name" value="P-loop_NTPase"/>
</dbReference>
<dbReference type="Proteomes" id="UP000297245">
    <property type="component" value="Unassembled WGS sequence"/>
</dbReference>
<dbReference type="InterPro" id="IPR014001">
    <property type="entry name" value="Helicase_ATP-bd"/>
</dbReference>
<feature type="non-terminal residue" evidence="7">
    <location>
        <position position="1"/>
    </location>
</feature>
<evidence type="ECO:0000313" key="8">
    <source>
        <dbReference type="Proteomes" id="UP000297245"/>
    </source>
</evidence>
<reference evidence="7 8" key="1">
    <citation type="journal article" date="2019" name="Nat. Ecol. Evol.">
        <title>Megaphylogeny resolves global patterns of mushroom evolution.</title>
        <authorList>
            <person name="Varga T."/>
            <person name="Krizsan K."/>
            <person name="Foldi C."/>
            <person name="Dima B."/>
            <person name="Sanchez-Garcia M."/>
            <person name="Sanchez-Ramirez S."/>
            <person name="Szollosi G.J."/>
            <person name="Szarkandi J.G."/>
            <person name="Papp V."/>
            <person name="Albert L."/>
            <person name="Andreopoulos W."/>
            <person name="Angelini C."/>
            <person name="Antonin V."/>
            <person name="Barry K.W."/>
            <person name="Bougher N.L."/>
            <person name="Buchanan P."/>
            <person name="Buyck B."/>
            <person name="Bense V."/>
            <person name="Catcheside P."/>
            <person name="Chovatia M."/>
            <person name="Cooper J."/>
            <person name="Damon W."/>
            <person name="Desjardin D."/>
            <person name="Finy P."/>
            <person name="Geml J."/>
            <person name="Haridas S."/>
            <person name="Hughes K."/>
            <person name="Justo A."/>
            <person name="Karasinski D."/>
            <person name="Kautmanova I."/>
            <person name="Kiss B."/>
            <person name="Kocsube S."/>
            <person name="Kotiranta H."/>
            <person name="LaButti K.M."/>
            <person name="Lechner B.E."/>
            <person name="Liimatainen K."/>
            <person name="Lipzen A."/>
            <person name="Lukacs Z."/>
            <person name="Mihaltcheva S."/>
            <person name="Morgado L.N."/>
            <person name="Niskanen T."/>
            <person name="Noordeloos M.E."/>
            <person name="Ohm R.A."/>
            <person name="Ortiz-Santana B."/>
            <person name="Ovrebo C."/>
            <person name="Racz N."/>
            <person name="Riley R."/>
            <person name="Savchenko A."/>
            <person name="Shiryaev A."/>
            <person name="Soop K."/>
            <person name="Spirin V."/>
            <person name="Szebenyi C."/>
            <person name="Tomsovsky M."/>
            <person name="Tulloss R.E."/>
            <person name="Uehling J."/>
            <person name="Grigoriev I.V."/>
            <person name="Vagvolgyi C."/>
            <person name="Papp T."/>
            <person name="Martin F.M."/>
            <person name="Miettinen O."/>
            <person name="Hibbett D.S."/>
            <person name="Nagy L.G."/>
        </authorList>
    </citation>
    <scope>NUCLEOTIDE SEQUENCE [LARGE SCALE GENOMIC DNA]</scope>
    <source>
        <strain evidence="7 8">CBS 962.96</strain>
    </source>
</reference>
<sequence>RVIFISPEKVLSSEFHKKVPKNSVFQTDCILVIIDEGHCIIKWGPDFRNNYDQLAKLRGRIPSTIPILVASATMPDDMRQSIPFEIGLGNNYVHVTGSNTKPNVALSIRILQHPQNTYADLMFLF</sequence>
<dbReference type="PANTHER" id="PTHR13710">
    <property type="entry name" value="DNA HELICASE RECQ FAMILY MEMBER"/>
    <property type="match status" value="1"/>
</dbReference>
<dbReference type="PROSITE" id="PS51192">
    <property type="entry name" value="HELICASE_ATP_BIND_1"/>
    <property type="match status" value="1"/>
</dbReference>
<dbReference type="GO" id="GO:0005694">
    <property type="term" value="C:chromosome"/>
    <property type="evidence" value="ECO:0007669"/>
    <property type="project" value="TreeGrafter"/>
</dbReference>
<evidence type="ECO:0000259" key="6">
    <source>
        <dbReference type="PROSITE" id="PS51192"/>
    </source>
</evidence>
<dbReference type="SUPFAM" id="SSF52540">
    <property type="entry name" value="P-loop containing nucleoside triphosphate hydrolases"/>
    <property type="match status" value="1"/>
</dbReference>
<proteinExistence type="inferred from homology"/>
<evidence type="ECO:0000256" key="2">
    <source>
        <dbReference type="ARBA" id="ARBA00023125"/>
    </source>
</evidence>
<accession>A0A4S8LDK5</accession>
<evidence type="ECO:0000256" key="4">
    <source>
        <dbReference type="ARBA" id="ARBA00034617"/>
    </source>
</evidence>
<keyword evidence="8" id="KW-1185">Reference proteome</keyword>
<dbReference type="GO" id="GO:0005737">
    <property type="term" value="C:cytoplasm"/>
    <property type="evidence" value="ECO:0007669"/>
    <property type="project" value="TreeGrafter"/>
</dbReference>
<dbReference type="GO" id="GO:0043138">
    <property type="term" value="F:3'-5' DNA helicase activity"/>
    <property type="evidence" value="ECO:0007669"/>
    <property type="project" value="UniProtKB-EC"/>
</dbReference>
<keyword evidence="2" id="KW-0238">DNA-binding</keyword>
<feature type="domain" description="Helicase ATP-binding" evidence="6">
    <location>
        <begin position="1"/>
        <end position="92"/>
    </location>
</feature>
<gene>
    <name evidence="7" type="ORF">K435DRAFT_624562</name>
</gene>
<dbReference type="EC" id="5.6.2.4" evidence="5"/>
<organism evidence="7 8">
    <name type="scientific">Dendrothele bispora (strain CBS 962.96)</name>
    <dbReference type="NCBI Taxonomy" id="1314807"/>
    <lineage>
        <taxon>Eukaryota</taxon>
        <taxon>Fungi</taxon>
        <taxon>Dikarya</taxon>
        <taxon>Basidiomycota</taxon>
        <taxon>Agaricomycotina</taxon>
        <taxon>Agaricomycetes</taxon>
        <taxon>Agaricomycetidae</taxon>
        <taxon>Agaricales</taxon>
        <taxon>Agaricales incertae sedis</taxon>
        <taxon>Dendrothele</taxon>
    </lineage>
</organism>
<comment type="similarity">
    <text evidence="1">Belongs to the helicase family. RecQ subfamily.</text>
</comment>
<evidence type="ECO:0000256" key="1">
    <source>
        <dbReference type="ARBA" id="ARBA00005446"/>
    </source>
</evidence>
<evidence type="ECO:0000256" key="3">
    <source>
        <dbReference type="ARBA" id="ARBA00023235"/>
    </source>
</evidence>
<dbReference type="AlphaFoldDB" id="A0A4S8LDK5"/>
<dbReference type="GO" id="GO:0003677">
    <property type="term" value="F:DNA binding"/>
    <property type="evidence" value="ECO:0007669"/>
    <property type="project" value="UniProtKB-KW"/>
</dbReference>
<dbReference type="Pfam" id="PF00270">
    <property type="entry name" value="DEAD"/>
    <property type="match status" value="1"/>
</dbReference>
<dbReference type="GO" id="GO:0006310">
    <property type="term" value="P:DNA recombination"/>
    <property type="evidence" value="ECO:0007669"/>
    <property type="project" value="TreeGrafter"/>
</dbReference>
<keyword evidence="3" id="KW-0413">Isomerase</keyword>
<dbReference type="InterPro" id="IPR011545">
    <property type="entry name" value="DEAD/DEAH_box_helicase_dom"/>
</dbReference>
<dbReference type="GO" id="GO:0009378">
    <property type="term" value="F:four-way junction helicase activity"/>
    <property type="evidence" value="ECO:0007669"/>
    <property type="project" value="TreeGrafter"/>
</dbReference>
<name>A0A4S8LDK5_DENBC</name>
<dbReference type="PANTHER" id="PTHR13710:SF105">
    <property type="entry name" value="ATP-DEPENDENT DNA HELICASE Q1"/>
    <property type="match status" value="1"/>
</dbReference>
<dbReference type="OrthoDB" id="10261556at2759"/>
<dbReference type="Gene3D" id="3.40.50.300">
    <property type="entry name" value="P-loop containing nucleotide triphosphate hydrolases"/>
    <property type="match status" value="1"/>
</dbReference>
<evidence type="ECO:0000313" key="7">
    <source>
        <dbReference type="EMBL" id="THU86831.1"/>
    </source>
</evidence>
<dbReference type="GO" id="GO:0006281">
    <property type="term" value="P:DNA repair"/>
    <property type="evidence" value="ECO:0007669"/>
    <property type="project" value="TreeGrafter"/>
</dbReference>
<dbReference type="EMBL" id="ML179477">
    <property type="protein sequence ID" value="THU86831.1"/>
    <property type="molecule type" value="Genomic_DNA"/>
</dbReference>
<protein>
    <recommendedName>
        <fullName evidence="5">DNA 3'-5' helicase</fullName>
        <ecNumber evidence="5">5.6.2.4</ecNumber>
    </recommendedName>
</protein>
<feature type="non-terminal residue" evidence="7">
    <location>
        <position position="125"/>
    </location>
</feature>
<comment type="catalytic activity">
    <reaction evidence="4">
        <text>Couples ATP hydrolysis with the unwinding of duplex DNA by translocating in the 3'-5' direction.</text>
        <dbReference type="EC" id="5.6.2.4"/>
    </reaction>
</comment>
<evidence type="ECO:0000256" key="5">
    <source>
        <dbReference type="ARBA" id="ARBA00034808"/>
    </source>
</evidence>